<dbReference type="PANTHER" id="PTHR33074:SF124">
    <property type="entry name" value="DUF1618 DOMAIN-CONTAINING PROTEIN"/>
    <property type="match status" value="1"/>
</dbReference>
<keyword evidence="3" id="KW-1185">Reference proteome</keyword>
<dbReference type="OrthoDB" id="685097at2759"/>
<protein>
    <recommendedName>
        <fullName evidence="1">DUF1618 domain-containing protein</fullName>
    </recommendedName>
</protein>
<dbReference type="AlphaFoldDB" id="A0A5J9STE1"/>
<dbReference type="InterPro" id="IPR011676">
    <property type="entry name" value="DUF1618"/>
</dbReference>
<evidence type="ECO:0000259" key="1">
    <source>
        <dbReference type="Pfam" id="PF07762"/>
    </source>
</evidence>
<evidence type="ECO:0000313" key="2">
    <source>
        <dbReference type="EMBL" id="TVU02291.1"/>
    </source>
</evidence>
<sequence>MEVQAKQPPSSSSTAGYPPWVMLEPDADVETTGSYSTADPKTLVVARTSTGHPLGVSLRLAAPPVESHVCFHFPQDAKPDKLSNEVIAAHGDSVLIMVAREKQHDYFIYNAGTTGSQQPPSLSLLPPCRRYLSKDSTGLLRRGEDELVVACLEMVKIKDETPTKHVAEVLRFRSGNWYIVRPPVIGLGNDIKDESLSYWSSRSVIPVGDDMLCWVSMHSGLIFSKVYDERLVLRYVPLPTDASCTEHFYSSRNVCVTGGDTVKFVNIFARCCCGDAGGSKCQHSHKAYLIKTWTLSMDSMTWVVDGMMDATELWALDSYKILPRVKVGFPVVSMDEPHIICFVVGDWLIMVDMRSKLLQSVYSYPTRPSEHRYPGKLFLPSKVSYYLNSKNPVINSQIEIKPQPVAILDNQLKYDASNSKLLPSGCNTSSEPEMHASEILAALQEISSYGLECDGTRKAISLLSQANGRRFKSYLGIPKKLRKDWLLMEINANKADAFI</sequence>
<gene>
    <name evidence="2" type="ORF">EJB05_52200</name>
</gene>
<feature type="non-terminal residue" evidence="2">
    <location>
        <position position="1"/>
    </location>
</feature>
<proteinExistence type="predicted"/>
<comment type="caution">
    <text evidence="2">The sequence shown here is derived from an EMBL/GenBank/DDBJ whole genome shotgun (WGS) entry which is preliminary data.</text>
</comment>
<name>A0A5J9STE1_9POAL</name>
<dbReference type="EMBL" id="RWGY01000340">
    <property type="protein sequence ID" value="TVU02291.1"/>
    <property type="molecule type" value="Genomic_DNA"/>
</dbReference>
<reference evidence="2 3" key="1">
    <citation type="journal article" date="2019" name="Sci. Rep.">
        <title>A high-quality genome of Eragrostis curvula grass provides insights into Poaceae evolution and supports new strategies to enhance forage quality.</title>
        <authorList>
            <person name="Carballo J."/>
            <person name="Santos B.A.C.M."/>
            <person name="Zappacosta D."/>
            <person name="Garbus I."/>
            <person name="Selva J.P."/>
            <person name="Gallo C.A."/>
            <person name="Diaz A."/>
            <person name="Albertini E."/>
            <person name="Caccamo M."/>
            <person name="Echenique V."/>
        </authorList>
    </citation>
    <scope>NUCLEOTIDE SEQUENCE [LARGE SCALE GENOMIC DNA]</scope>
    <source>
        <strain evidence="3">cv. Victoria</strain>
        <tissue evidence="2">Leaf</tissue>
    </source>
</reference>
<dbReference type="PANTHER" id="PTHR33074">
    <property type="entry name" value="EXPRESSED PROTEIN-RELATED"/>
    <property type="match status" value="1"/>
</dbReference>
<dbReference type="Pfam" id="PF07762">
    <property type="entry name" value="DUF1618"/>
    <property type="match status" value="1"/>
</dbReference>
<feature type="domain" description="DUF1618" evidence="1">
    <location>
        <begin position="214"/>
        <end position="341"/>
    </location>
</feature>
<evidence type="ECO:0000313" key="3">
    <source>
        <dbReference type="Proteomes" id="UP000324897"/>
    </source>
</evidence>
<organism evidence="2 3">
    <name type="scientific">Eragrostis curvula</name>
    <name type="common">weeping love grass</name>
    <dbReference type="NCBI Taxonomy" id="38414"/>
    <lineage>
        <taxon>Eukaryota</taxon>
        <taxon>Viridiplantae</taxon>
        <taxon>Streptophyta</taxon>
        <taxon>Embryophyta</taxon>
        <taxon>Tracheophyta</taxon>
        <taxon>Spermatophyta</taxon>
        <taxon>Magnoliopsida</taxon>
        <taxon>Liliopsida</taxon>
        <taxon>Poales</taxon>
        <taxon>Poaceae</taxon>
        <taxon>PACMAD clade</taxon>
        <taxon>Chloridoideae</taxon>
        <taxon>Eragrostideae</taxon>
        <taxon>Eragrostidinae</taxon>
        <taxon>Eragrostis</taxon>
    </lineage>
</organism>
<accession>A0A5J9STE1</accession>
<dbReference type="Gramene" id="TVU02291">
    <property type="protein sequence ID" value="TVU02291"/>
    <property type="gene ID" value="EJB05_52200"/>
</dbReference>
<dbReference type="Proteomes" id="UP000324897">
    <property type="component" value="Unassembled WGS sequence"/>
</dbReference>